<dbReference type="AlphaFoldDB" id="A0A1L1PEP3"/>
<dbReference type="Gene3D" id="3.15.10.40">
    <property type="entry name" value="Uncharacterised protein PF07273, DUF1439"/>
    <property type="match status" value="1"/>
</dbReference>
<evidence type="ECO:0000256" key="1">
    <source>
        <dbReference type="SAM" id="SignalP"/>
    </source>
</evidence>
<evidence type="ECO:0000313" key="2">
    <source>
        <dbReference type="EMBL" id="CDN87274.1"/>
    </source>
</evidence>
<sequence length="191" mass="21059" precursor="true">MRRRTLLILPFASTTLGGVAVARAAETDADQPPGHRVSIGQLQQAMAQRFPLRYPVPGVLNLDLRTPRLLLLPEQNRLRAEMAVDAAGPALNRAHQGNFDVDFALRYEASDRTLRAHQLRLSRLRFPSLRPDVVEMLNAYAPALAEQSLQEVVLHRLQPEDLKAIDAMGMQPGPITVTPTGLVIGLVLKPL</sequence>
<protein>
    <recommendedName>
        <fullName evidence="4">Transmembrane protein</fullName>
    </recommendedName>
</protein>
<name>A0A1L1PEP3_HYDIT</name>
<dbReference type="Proteomes" id="UP000028878">
    <property type="component" value="Unassembled WGS sequence"/>
</dbReference>
<reference evidence="3" key="1">
    <citation type="submission" date="2014-11" db="EMBL/GenBank/DDBJ databases">
        <title>Draft genome sequence of Hydrogenophaga intermedia S1.</title>
        <authorList>
            <person name="Gan H.M."/>
            <person name="Chew T.H."/>
            <person name="Stolz A."/>
        </authorList>
    </citation>
    <scope>NUCLEOTIDE SEQUENCE [LARGE SCALE GENOMIC DNA]</scope>
    <source>
        <strain evidence="3">S1</strain>
    </source>
</reference>
<keyword evidence="1" id="KW-0732">Signal</keyword>
<organism evidence="2 3">
    <name type="scientific">Hydrogenophaga intermedia</name>
    <dbReference type="NCBI Taxonomy" id="65786"/>
    <lineage>
        <taxon>Bacteria</taxon>
        <taxon>Pseudomonadati</taxon>
        <taxon>Pseudomonadota</taxon>
        <taxon>Betaproteobacteria</taxon>
        <taxon>Burkholderiales</taxon>
        <taxon>Comamonadaceae</taxon>
        <taxon>Hydrogenophaga</taxon>
    </lineage>
</organism>
<gene>
    <name evidence="2" type="ORF">BN948_01693</name>
</gene>
<accession>A0A1L1PEP3</accession>
<dbReference type="EMBL" id="CCAE010000010">
    <property type="protein sequence ID" value="CDN87274.1"/>
    <property type="molecule type" value="Genomic_DNA"/>
</dbReference>
<feature type="chain" id="PRO_5009681370" description="Transmembrane protein" evidence="1">
    <location>
        <begin position="25"/>
        <end position="191"/>
    </location>
</feature>
<dbReference type="RefSeq" id="WP_009519139.1">
    <property type="nucleotide sequence ID" value="NZ_CCAE010000010.1"/>
</dbReference>
<evidence type="ECO:0000313" key="3">
    <source>
        <dbReference type="Proteomes" id="UP000028878"/>
    </source>
</evidence>
<feature type="signal peptide" evidence="1">
    <location>
        <begin position="1"/>
        <end position="24"/>
    </location>
</feature>
<evidence type="ECO:0008006" key="4">
    <source>
        <dbReference type="Google" id="ProtNLM"/>
    </source>
</evidence>
<keyword evidence="3" id="KW-1185">Reference proteome</keyword>
<proteinExistence type="predicted"/>